<name>A0A9W4U6Y0_9PLEO</name>
<sequence>MVFYFFTLFNYVREIDGTGHGERGGESELREGMDGREKKKHVHESNPRVHLSPDPGFRLPHGLAHAMTMFLSLSVG</sequence>
<evidence type="ECO:0000313" key="3">
    <source>
        <dbReference type="Proteomes" id="UP001152607"/>
    </source>
</evidence>
<gene>
    <name evidence="2" type="ORF">PDIGIT_LOCUS2317</name>
</gene>
<dbReference type="EMBL" id="CAOQHR010000001">
    <property type="protein sequence ID" value="CAI6286432.1"/>
    <property type="molecule type" value="Genomic_DNA"/>
</dbReference>
<feature type="region of interest" description="Disordered" evidence="1">
    <location>
        <begin position="17"/>
        <end position="54"/>
    </location>
</feature>
<keyword evidence="3" id="KW-1185">Reference proteome</keyword>
<evidence type="ECO:0000256" key="1">
    <source>
        <dbReference type="SAM" id="MobiDB-lite"/>
    </source>
</evidence>
<dbReference type="Proteomes" id="UP001152607">
    <property type="component" value="Unassembled WGS sequence"/>
</dbReference>
<evidence type="ECO:0000313" key="2">
    <source>
        <dbReference type="EMBL" id="CAI6286432.1"/>
    </source>
</evidence>
<dbReference type="AlphaFoldDB" id="A0A9W4U6Y0"/>
<comment type="caution">
    <text evidence="2">The sequence shown here is derived from an EMBL/GenBank/DDBJ whole genome shotgun (WGS) entry which is preliminary data.</text>
</comment>
<reference evidence="2" key="1">
    <citation type="submission" date="2023-01" db="EMBL/GenBank/DDBJ databases">
        <authorList>
            <person name="Van Ghelder C."/>
            <person name="Rancurel C."/>
        </authorList>
    </citation>
    <scope>NUCLEOTIDE SEQUENCE</scope>
    <source>
        <strain evidence="2">CNCM I-4278</strain>
    </source>
</reference>
<proteinExistence type="predicted"/>
<feature type="compositionally biased region" description="Basic and acidic residues" evidence="1">
    <location>
        <begin position="17"/>
        <end position="47"/>
    </location>
</feature>
<protein>
    <submittedName>
        <fullName evidence="2">Uncharacterized protein</fullName>
    </submittedName>
</protein>
<organism evidence="2 3">
    <name type="scientific">Periconia digitata</name>
    <dbReference type="NCBI Taxonomy" id="1303443"/>
    <lineage>
        <taxon>Eukaryota</taxon>
        <taxon>Fungi</taxon>
        <taxon>Dikarya</taxon>
        <taxon>Ascomycota</taxon>
        <taxon>Pezizomycotina</taxon>
        <taxon>Dothideomycetes</taxon>
        <taxon>Pleosporomycetidae</taxon>
        <taxon>Pleosporales</taxon>
        <taxon>Massarineae</taxon>
        <taxon>Periconiaceae</taxon>
        <taxon>Periconia</taxon>
    </lineage>
</organism>
<accession>A0A9W4U6Y0</accession>